<accession>A0A6L3X7Q2</accession>
<dbReference type="Pfam" id="PF00171">
    <property type="entry name" value="Aldedh"/>
    <property type="match status" value="1"/>
</dbReference>
<dbReference type="SUPFAM" id="SSF53720">
    <property type="entry name" value="ALDH-like"/>
    <property type="match status" value="1"/>
</dbReference>
<gene>
    <name evidence="3" type="ORF">F9C29_31830</name>
</gene>
<comment type="caution">
    <text evidence="3">The sequence shown here is derived from an EMBL/GenBank/DDBJ whole genome shotgun (WGS) entry which is preliminary data.</text>
</comment>
<dbReference type="GO" id="GO:0016491">
    <property type="term" value="F:oxidoreductase activity"/>
    <property type="evidence" value="ECO:0007669"/>
    <property type="project" value="UniProtKB-KW"/>
</dbReference>
<sequence>MTLWINGDWVTGEGDARTKTNPVGQEVLWSGNDASAGQVEQACQAARRAFPAWA</sequence>
<dbReference type="InterPro" id="IPR015590">
    <property type="entry name" value="Aldehyde_DH_dom"/>
</dbReference>
<dbReference type="Gene3D" id="3.40.605.10">
    <property type="entry name" value="Aldehyde Dehydrogenase, Chain A, domain 1"/>
    <property type="match status" value="1"/>
</dbReference>
<evidence type="ECO:0000256" key="1">
    <source>
        <dbReference type="ARBA" id="ARBA00023002"/>
    </source>
</evidence>
<organism evidence="3 4">
    <name type="scientific">Enterobacter hormaechei</name>
    <dbReference type="NCBI Taxonomy" id="158836"/>
    <lineage>
        <taxon>Bacteria</taxon>
        <taxon>Pseudomonadati</taxon>
        <taxon>Pseudomonadota</taxon>
        <taxon>Gammaproteobacteria</taxon>
        <taxon>Enterobacterales</taxon>
        <taxon>Enterobacteriaceae</taxon>
        <taxon>Enterobacter</taxon>
        <taxon>Enterobacter cloacae complex</taxon>
    </lineage>
</organism>
<feature type="non-terminal residue" evidence="3">
    <location>
        <position position="54"/>
    </location>
</feature>
<reference evidence="3 4" key="1">
    <citation type="submission" date="2019-09" db="EMBL/GenBank/DDBJ databases">
        <title>Reversal of blaTEM antimicrobial resistance by CRISPR-Cas9 in clinical E. coli and other Enterobacteriaceae strains.</title>
        <authorList>
            <person name="Tagliaferri T."/>
            <person name="Guimaraes N."/>
            <person name="Pereira M."/>
            <person name="Felicori L."/>
            <person name="Horz H.-P."/>
            <person name="Santos S."/>
            <person name="Mendes T."/>
        </authorList>
    </citation>
    <scope>NUCLEOTIDE SEQUENCE [LARGE SCALE GENOMIC DNA]</scope>
    <source>
        <strain evidence="3 4">E2_blaTEM_MG</strain>
    </source>
</reference>
<feature type="domain" description="Aldehyde dehydrogenase" evidence="2">
    <location>
        <begin position="9"/>
        <end position="54"/>
    </location>
</feature>
<dbReference type="InterPro" id="IPR016161">
    <property type="entry name" value="Ald_DH/histidinol_DH"/>
</dbReference>
<evidence type="ECO:0000313" key="3">
    <source>
        <dbReference type="EMBL" id="KAB2448487.1"/>
    </source>
</evidence>
<protein>
    <submittedName>
        <fullName evidence="3">Aldehyde dehydrogenase family protein</fullName>
    </submittedName>
</protein>
<keyword evidence="1" id="KW-0560">Oxidoreductase</keyword>
<evidence type="ECO:0000313" key="4">
    <source>
        <dbReference type="Proteomes" id="UP000476281"/>
    </source>
</evidence>
<proteinExistence type="predicted"/>
<dbReference type="EMBL" id="WBSZ01002175">
    <property type="protein sequence ID" value="KAB2448487.1"/>
    <property type="molecule type" value="Genomic_DNA"/>
</dbReference>
<dbReference type="AlphaFoldDB" id="A0A6L3X7Q2"/>
<dbReference type="Proteomes" id="UP000476281">
    <property type="component" value="Unassembled WGS sequence"/>
</dbReference>
<evidence type="ECO:0000259" key="2">
    <source>
        <dbReference type="Pfam" id="PF00171"/>
    </source>
</evidence>
<dbReference type="InterPro" id="IPR016162">
    <property type="entry name" value="Ald_DH_N"/>
</dbReference>
<name>A0A6L3X7Q2_9ENTR</name>